<dbReference type="EMBL" id="HBGF01021276">
    <property type="protein sequence ID" value="CAD9114695.1"/>
    <property type="molecule type" value="Transcribed_RNA"/>
</dbReference>
<sequence>MHSDGGAASGGSGGRDAWPTLAMLDRACALTDPPVEAAAADVTLARVLRRITRAYLQQRPRRALRRAESVLARLPATHPSLAGIQSTAAALQHLDRARSLS</sequence>
<reference evidence="1" key="1">
    <citation type="submission" date="2021-01" db="EMBL/GenBank/DDBJ databases">
        <authorList>
            <person name="Corre E."/>
            <person name="Pelletier E."/>
            <person name="Niang G."/>
            <person name="Scheremetjew M."/>
            <person name="Finn R."/>
            <person name="Kale V."/>
            <person name="Holt S."/>
            <person name="Cochrane G."/>
            <person name="Meng A."/>
            <person name="Brown T."/>
            <person name="Cohen L."/>
        </authorList>
    </citation>
    <scope>NUCLEOTIDE SEQUENCE</scope>
    <source>
        <strain evidence="1">CCAP 1951/1</strain>
    </source>
</reference>
<protein>
    <submittedName>
        <fullName evidence="1">Uncharacterized protein</fullName>
    </submittedName>
</protein>
<gene>
    <name evidence="1" type="ORF">NDES1114_LOCUS14050</name>
</gene>
<organism evidence="1">
    <name type="scientific">Neobodo designis</name>
    <name type="common">Flagellated protozoan</name>
    <name type="synonym">Bodo designis</name>
    <dbReference type="NCBI Taxonomy" id="312471"/>
    <lineage>
        <taxon>Eukaryota</taxon>
        <taxon>Discoba</taxon>
        <taxon>Euglenozoa</taxon>
        <taxon>Kinetoplastea</taxon>
        <taxon>Metakinetoplastina</taxon>
        <taxon>Neobodonida</taxon>
        <taxon>Neobodo</taxon>
    </lineage>
</organism>
<accession>A0A7S1LVS5</accession>
<proteinExistence type="predicted"/>
<evidence type="ECO:0000313" key="1">
    <source>
        <dbReference type="EMBL" id="CAD9114695.1"/>
    </source>
</evidence>
<dbReference type="AlphaFoldDB" id="A0A7S1LVS5"/>
<name>A0A7S1LVS5_NEODS</name>